<evidence type="ECO:0000313" key="2">
    <source>
        <dbReference type="EMBL" id="EJK51280.1"/>
    </source>
</evidence>
<evidence type="ECO:0000313" key="3">
    <source>
        <dbReference type="Proteomes" id="UP000266841"/>
    </source>
</evidence>
<keyword evidence="3" id="KW-1185">Reference proteome</keyword>
<organism evidence="2 3">
    <name type="scientific">Thalassiosira oceanica</name>
    <name type="common">Marine diatom</name>
    <dbReference type="NCBI Taxonomy" id="159749"/>
    <lineage>
        <taxon>Eukaryota</taxon>
        <taxon>Sar</taxon>
        <taxon>Stramenopiles</taxon>
        <taxon>Ochrophyta</taxon>
        <taxon>Bacillariophyta</taxon>
        <taxon>Coscinodiscophyceae</taxon>
        <taxon>Thalassiosirophycidae</taxon>
        <taxon>Thalassiosirales</taxon>
        <taxon>Thalassiosiraceae</taxon>
        <taxon>Thalassiosira</taxon>
    </lineage>
</organism>
<protein>
    <submittedName>
        <fullName evidence="2">Uncharacterized protein</fullName>
    </submittedName>
</protein>
<keyword evidence="1" id="KW-1133">Transmembrane helix</keyword>
<feature type="non-terminal residue" evidence="2">
    <location>
        <position position="176"/>
    </location>
</feature>
<dbReference type="AlphaFoldDB" id="K0RDK9"/>
<keyword evidence="1" id="KW-0472">Membrane</keyword>
<gene>
    <name evidence="2" type="ORF">THAOC_29561</name>
</gene>
<reference evidence="2 3" key="1">
    <citation type="journal article" date="2012" name="Genome Biol.">
        <title>Genome and low-iron response of an oceanic diatom adapted to chronic iron limitation.</title>
        <authorList>
            <person name="Lommer M."/>
            <person name="Specht M."/>
            <person name="Roy A.S."/>
            <person name="Kraemer L."/>
            <person name="Andreson R."/>
            <person name="Gutowska M.A."/>
            <person name="Wolf J."/>
            <person name="Bergner S.V."/>
            <person name="Schilhabel M.B."/>
            <person name="Klostermeier U.C."/>
            <person name="Beiko R.G."/>
            <person name="Rosenstiel P."/>
            <person name="Hippler M."/>
            <person name="Laroche J."/>
        </authorList>
    </citation>
    <scope>NUCLEOTIDE SEQUENCE [LARGE SCALE GENOMIC DNA]</scope>
    <source>
        <strain evidence="2 3">CCMP1005</strain>
    </source>
</reference>
<dbReference type="OrthoDB" id="199415at2759"/>
<evidence type="ECO:0000256" key="1">
    <source>
        <dbReference type="SAM" id="Phobius"/>
    </source>
</evidence>
<keyword evidence="1" id="KW-0812">Transmembrane</keyword>
<sequence>MQARIHRRCIPPVADMDGLGRTSMRRRYRWSIAAKRPSPATHHSCSPGEMNNRRWTATSSAALLLLVVVAVMTGRDMADAFVALSPVTRSVSSITRARRCSSSLHAQISEKEANVAINNVVKALQKDREANEELGRLQKVNNVLGYGSPKPGTIAVRFNASFRKAGKGLSSVPLPF</sequence>
<dbReference type="EMBL" id="AGNL01041908">
    <property type="protein sequence ID" value="EJK51280.1"/>
    <property type="molecule type" value="Genomic_DNA"/>
</dbReference>
<dbReference type="Proteomes" id="UP000266841">
    <property type="component" value="Unassembled WGS sequence"/>
</dbReference>
<accession>K0RDK9</accession>
<dbReference type="eggNOG" id="ENOG502SFU3">
    <property type="taxonomic scope" value="Eukaryota"/>
</dbReference>
<feature type="transmembrane region" description="Helical" evidence="1">
    <location>
        <begin position="55"/>
        <end position="74"/>
    </location>
</feature>
<name>K0RDK9_THAOC</name>
<proteinExistence type="predicted"/>
<comment type="caution">
    <text evidence="2">The sequence shown here is derived from an EMBL/GenBank/DDBJ whole genome shotgun (WGS) entry which is preliminary data.</text>
</comment>